<dbReference type="Proteomes" id="UP001528823">
    <property type="component" value="Unassembled WGS sequence"/>
</dbReference>
<evidence type="ECO:0000259" key="1">
    <source>
        <dbReference type="Pfam" id="PF09832"/>
    </source>
</evidence>
<evidence type="ECO:0000313" key="3">
    <source>
        <dbReference type="Proteomes" id="UP001528823"/>
    </source>
</evidence>
<evidence type="ECO:0000313" key="2">
    <source>
        <dbReference type="EMBL" id="MDE1465567.1"/>
    </source>
</evidence>
<accession>A0ABT5UJ65</accession>
<protein>
    <submittedName>
        <fullName evidence="2">DUF2059 domain-containing protein</fullName>
    </submittedName>
</protein>
<dbReference type="EMBL" id="JAPMOU010000070">
    <property type="protein sequence ID" value="MDE1465567.1"/>
    <property type="molecule type" value="Genomic_DNA"/>
</dbReference>
<dbReference type="Pfam" id="PF09832">
    <property type="entry name" value="DUF2059"/>
    <property type="match status" value="1"/>
</dbReference>
<reference evidence="2 3" key="1">
    <citation type="submission" date="2022-11" db="EMBL/GenBank/DDBJ databases">
        <title>Spartinivicinus poritis sp. nov., isolated from scleractinian coral Porites lutea.</title>
        <authorList>
            <person name="Zhang G."/>
            <person name="Cai L."/>
            <person name="Wei Q."/>
        </authorList>
    </citation>
    <scope>NUCLEOTIDE SEQUENCE [LARGE SCALE GENOMIC DNA]</scope>
    <source>
        <strain evidence="2 3">A2-2</strain>
    </source>
</reference>
<dbReference type="RefSeq" id="WP_274691871.1">
    <property type="nucleotide sequence ID" value="NZ_JAPMOU010000070.1"/>
</dbReference>
<organism evidence="2 3">
    <name type="scientific">Spartinivicinus poritis</name>
    <dbReference type="NCBI Taxonomy" id="2994640"/>
    <lineage>
        <taxon>Bacteria</taxon>
        <taxon>Pseudomonadati</taxon>
        <taxon>Pseudomonadota</taxon>
        <taxon>Gammaproteobacteria</taxon>
        <taxon>Oceanospirillales</taxon>
        <taxon>Zooshikellaceae</taxon>
        <taxon>Spartinivicinus</taxon>
    </lineage>
</organism>
<sequence>MNHYQSKLLLLIISFWISSISYSDVTGESLDKILILSGLTKQVEQFPGLVKAGMAQARQQDQGTSIPDSEYKLILSSVDKTIASTEIVEKIRIALMQSLNETDAQQLLSWYESDLGKEITKAEESASTPEEFQKMMAASGSLMENTDRVEFAKRLDKLLGATDMTLDFQLYSNLAVYSAIMTAMQPDTALDIEPFKAQMAALKEQMRTTAEKMVIISYVYSYRDIGVEKLKKYEAFLNAPVTMKFNKIIKDSMKQGLELSITNWAASMAQIVKLKEKNGSQNKVQQ</sequence>
<proteinExistence type="predicted"/>
<feature type="domain" description="DUF2059" evidence="1">
    <location>
        <begin position="90"/>
        <end position="128"/>
    </location>
</feature>
<dbReference type="InterPro" id="IPR018637">
    <property type="entry name" value="DUF2059"/>
</dbReference>
<keyword evidence="3" id="KW-1185">Reference proteome</keyword>
<comment type="caution">
    <text evidence="2">The sequence shown here is derived from an EMBL/GenBank/DDBJ whole genome shotgun (WGS) entry which is preliminary data.</text>
</comment>
<gene>
    <name evidence="2" type="ORF">ORQ98_26760</name>
</gene>
<name>A0ABT5UJ65_9GAMM</name>